<name>A0A6V7HBH6_9HYME</name>
<dbReference type="PROSITE" id="PS00018">
    <property type="entry name" value="EF_HAND_1"/>
    <property type="match status" value="1"/>
</dbReference>
<reference evidence="4" key="1">
    <citation type="submission" date="2020-07" db="EMBL/GenBank/DDBJ databases">
        <authorList>
            <person name="Nazaruddin N."/>
        </authorList>
    </citation>
    <scope>NUCLEOTIDE SEQUENCE</scope>
</reference>
<keyword evidence="1" id="KW-0732">Signal</keyword>
<dbReference type="Gene3D" id="1.10.238.10">
    <property type="entry name" value="EF-hand"/>
    <property type="match status" value="1"/>
</dbReference>
<dbReference type="EMBL" id="CAJDYZ010010203">
    <property type="protein sequence ID" value="CAD1477732.1"/>
    <property type="molecule type" value="Genomic_DNA"/>
</dbReference>
<comment type="caution">
    <text evidence="4">The sequence shown here is derived from an EMBL/GenBank/DDBJ whole genome shotgun (WGS) entry which is preliminary data.</text>
</comment>
<keyword evidence="3" id="KW-0106">Calcium</keyword>
<feature type="non-terminal residue" evidence="4">
    <location>
        <position position="1"/>
    </location>
</feature>
<dbReference type="InterPro" id="IPR011992">
    <property type="entry name" value="EF-hand-dom_pair"/>
</dbReference>
<dbReference type="Proteomes" id="UP000752696">
    <property type="component" value="Unassembled WGS sequence"/>
</dbReference>
<accession>A0A6V7HBH6</accession>
<organism evidence="4 5">
    <name type="scientific">Heterotrigona itama</name>
    <dbReference type="NCBI Taxonomy" id="395501"/>
    <lineage>
        <taxon>Eukaryota</taxon>
        <taxon>Metazoa</taxon>
        <taxon>Ecdysozoa</taxon>
        <taxon>Arthropoda</taxon>
        <taxon>Hexapoda</taxon>
        <taxon>Insecta</taxon>
        <taxon>Pterygota</taxon>
        <taxon>Neoptera</taxon>
        <taxon>Endopterygota</taxon>
        <taxon>Hymenoptera</taxon>
        <taxon>Apocrita</taxon>
        <taxon>Aculeata</taxon>
        <taxon>Apoidea</taxon>
        <taxon>Anthophila</taxon>
        <taxon>Apidae</taxon>
        <taxon>Heterotrigona</taxon>
    </lineage>
</organism>
<dbReference type="InterPro" id="IPR018247">
    <property type="entry name" value="EF_Hand_1_Ca_BS"/>
</dbReference>
<evidence type="ECO:0000313" key="5">
    <source>
        <dbReference type="Proteomes" id="UP000752696"/>
    </source>
</evidence>
<dbReference type="PANTHER" id="PTHR23104">
    <property type="entry name" value="MULTIPLE COAGULATION FACTOR DEFICIENCY PROTEIN 2 NEURAL STEM CELL DERIVED NEURONAL SURVIVAL PROTEIN"/>
    <property type="match status" value="1"/>
</dbReference>
<evidence type="ECO:0000256" key="1">
    <source>
        <dbReference type="ARBA" id="ARBA00022729"/>
    </source>
</evidence>
<dbReference type="PANTHER" id="PTHR23104:SF1">
    <property type="entry name" value="EF-HAND DOMAIN-CONTAINING PROTEIN"/>
    <property type="match status" value="1"/>
</dbReference>
<dbReference type="SUPFAM" id="SSF47473">
    <property type="entry name" value="EF-hand"/>
    <property type="match status" value="1"/>
</dbReference>
<dbReference type="InterPro" id="IPR052110">
    <property type="entry name" value="MCFD2-like"/>
</dbReference>
<keyword evidence="2" id="KW-0677">Repeat</keyword>
<evidence type="ECO:0000313" key="4">
    <source>
        <dbReference type="EMBL" id="CAD1477732.1"/>
    </source>
</evidence>
<evidence type="ECO:0000256" key="3">
    <source>
        <dbReference type="ARBA" id="ARBA00022837"/>
    </source>
</evidence>
<dbReference type="OrthoDB" id="289247at2759"/>
<evidence type="ECO:0008006" key="6">
    <source>
        <dbReference type="Google" id="ProtNLM"/>
    </source>
</evidence>
<protein>
    <recommendedName>
        <fullName evidence="6">EF-hand domain-containing protein</fullName>
    </recommendedName>
</protein>
<evidence type="ECO:0000256" key="2">
    <source>
        <dbReference type="ARBA" id="ARBA00022737"/>
    </source>
</evidence>
<gene>
    <name evidence="4" type="ORF">MHI_LOCUS750049</name>
</gene>
<dbReference type="AlphaFoldDB" id="A0A6V7HBH6"/>
<keyword evidence="5" id="KW-1185">Reference proteome</keyword>
<proteinExistence type="predicted"/>
<sequence length="154" mass="17867">EQMITTILIGLCMGFSDGLRGPHHPRSPVSHHHYAPQKDVKITQDAELLQDATCINRRIHDIDNNAKLDGLEILYAIQHTFHENRLAEAERESSSENIRTMEYQDDLPWIVELVDRVLREDDLDHDGYLGYIEYVLGRQRDHIAQAKRNTKLDN</sequence>